<keyword evidence="2 6" id="KW-0963">Cytoplasm</keyword>
<dbReference type="AlphaFoldDB" id="A0A286GYH4"/>
<dbReference type="RefSeq" id="WP_097281266.1">
    <property type="nucleotide sequence ID" value="NZ_OCNJ01000013.1"/>
</dbReference>
<feature type="binding site" evidence="6">
    <location>
        <position position="166"/>
    </location>
    <ligand>
        <name>S-adenosyl-L-methionine</name>
        <dbReference type="ChEBI" id="CHEBI:59789"/>
    </ligand>
</feature>
<evidence type="ECO:0000256" key="1">
    <source>
        <dbReference type="ARBA" id="ARBA00009741"/>
    </source>
</evidence>
<dbReference type="OrthoDB" id="9785995at2"/>
<name>A0A286GYH4_9PROT</name>
<keyword evidence="7" id="KW-0687">Ribonucleoprotein</keyword>
<evidence type="ECO:0000256" key="6">
    <source>
        <dbReference type="HAMAP-Rule" id="MF_00735"/>
    </source>
</evidence>
<dbReference type="Pfam" id="PF06325">
    <property type="entry name" value="PrmA"/>
    <property type="match status" value="1"/>
</dbReference>
<dbReference type="Proteomes" id="UP000219621">
    <property type="component" value="Unassembled WGS sequence"/>
</dbReference>
<organism evidence="7 8">
    <name type="scientific">Caenispirillum bisanense</name>
    <dbReference type="NCBI Taxonomy" id="414052"/>
    <lineage>
        <taxon>Bacteria</taxon>
        <taxon>Pseudomonadati</taxon>
        <taxon>Pseudomonadota</taxon>
        <taxon>Alphaproteobacteria</taxon>
        <taxon>Rhodospirillales</taxon>
        <taxon>Novispirillaceae</taxon>
        <taxon>Caenispirillum</taxon>
    </lineage>
</organism>
<dbReference type="GO" id="GO:0005737">
    <property type="term" value="C:cytoplasm"/>
    <property type="evidence" value="ECO:0007669"/>
    <property type="project" value="UniProtKB-SubCell"/>
</dbReference>
<reference evidence="7 8" key="1">
    <citation type="submission" date="2017-09" db="EMBL/GenBank/DDBJ databases">
        <authorList>
            <person name="Ehlers B."/>
            <person name="Leendertz F.H."/>
        </authorList>
    </citation>
    <scope>NUCLEOTIDE SEQUENCE [LARGE SCALE GENOMIC DNA]</scope>
    <source>
        <strain evidence="7 8">USBA 140</strain>
    </source>
</reference>
<evidence type="ECO:0000256" key="2">
    <source>
        <dbReference type="ARBA" id="ARBA00022490"/>
    </source>
</evidence>
<keyword evidence="3 6" id="KW-0489">Methyltransferase</keyword>
<dbReference type="PANTHER" id="PTHR43648">
    <property type="entry name" value="ELECTRON TRANSFER FLAVOPROTEIN BETA SUBUNIT LYSINE METHYLTRANSFERASE"/>
    <property type="match status" value="1"/>
</dbReference>
<sequence>MTGKDSADIWHIQTIVPRFAIPAFEAALQDHCDAVLEFEVEDDDRDDALWRLDGYAEGEPDRSGVAASMALAAAVAGVPEPAFEIAREAQRNWLAENLQAFPPIQAGRYFIHGSHYEDAPPVGSIPLLVDAATAFGSGEHQSTYGCLLALDTLAKRRRFRNVLDMGCGTGILGIAAVKTWACPLTAVDIDAEAVRVTDINARRNAVERLVTSFAGNGFAHRDVPRNGPYDLIFANILARPLVRMAKDVAATLAPGGKVILAGLLRRQEPMVLNAYRLQGLVLEKRYALDPWATLVLTR</sequence>
<comment type="similarity">
    <text evidence="1 6">Belongs to the methyltransferase superfamily. PrmA family.</text>
</comment>
<dbReference type="CDD" id="cd02440">
    <property type="entry name" value="AdoMet_MTases"/>
    <property type="match status" value="1"/>
</dbReference>
<evidence type="ECO:0000256" key="3">
    <source>
        <dbReference type="ARBA" id="ARBA00022603"/>
    </source>
</evidence>
<dbReference type="InterPro" id="IPR050078">
    <property type="entry name" value="Ribosomal_L11_MeTrfase_PrmA"/>
</dbReference>
<dbReference type="GO" id="GO:0008276">
    <property type="term" value="F:protein methyltransferase activity"/>
    <property type="evidence" value="ECO:0007669"/>
    <property type="project" value="UniProtKB-UniRule"/>
</dbReference>
<protein>
    <recommendedName>
        <fullName evidence="6">Ribosomal protein L11 methyltransferase</fullName>
        <shortName evidence="6">L11 Mtase</shortName>
        <ecNumber evidence="6">2.1.1.-</ecNumber>
    </recommendedName>
</protein>
<keyword evidence="8" id="KW-1185">Reference proteome</keyword>
<feature type="binding site" evidence="6">
    <location>
        <position position="143"/>
    </location>
    <ligand>
        <name>S-adenosyl-L-methionine</name>
        <dbReference type="ChEBI" id="CHEBI:59789"/>
    </ligand>
</feature>
<evidence type="ECO:0000313" key="8">
    <source>
        <dbReference type="Proteomes" id="UP000219621"/>
    </source>
</evidence>
<comment type="subcellular location">
    <subcellularLocation>
        <location evidence="6">Cytoplasm</location>
    </subcellularLocation>
</comment>
<evidence type="ECO:0000313" key="7">
    <source>
        <dbReference type="EMBL" id="SOE00558.1"/>
    </source>
</evidence>
<dbReference type="EMBL" id="OCNJ01000013">
    <property type="protein sequence ID" value="SOE00558.1"/>
    <property type="molecule type" value="Genomic_DNA"/>
</dbReference>
<dbReference type="HAMAP" id="MF_00735">
    <property type="entry name" value="Methyltr_PrmA"/>
    <property type="match status" value="1"/>
</dbReference>
<keyword evidence="7" id="KW-0689">Ribosomal protein</keyword>
<feature type="binding site" evidence="6">
    <location>
        <position position="188"/>
    </location>
    <ligand>
        <name>S-adenosyl-L-methionine</name>
        <dbReference type="ChEBI" id="CHEBI:59789"/>
    </ligand>
</feature>
<evidence type="ECO:0000256" key="4">
    <source>
        <dbReference type="ARBA" id="ARBA00022679"/>
    </source>
</evidence>
<dbReference type="GO" id="GO:0032259">
    <property type="term" value="P:methylation"/>
    <property type="evidence" value="ECO:0007669"/>
    <property type="project" value="UniProtKB-KW"/>
</dbReference>
<proteinExistence type="inferred from homology"/>
<accession>A0A286GYH4</accession>
<keyword evidence="4 6" id="KW-0808">Transferase</keyword>
<dbReference type="Gene3D" id="3.40.50.150">
    <property type="entry name" value="Vaccinia Virus protein VP39"/>
    <property type="match status" value="1"/>
</dbReference>
<dbReference type="InterPro" id="IPR004498">
    <property type="entry name" value="Ribosomal_PrmA_MeTrfase"/>
</dbReference>
<gene>
    <name evidence="6" type="primary">prmA</name>
    <name evidence="7" type="ORF">SAMN05421508_11335</name>
</gene>
<dbReference type="InterPro" id="IPR029063">
    <property type="entry name" value="SAM-dependent_MTases_sf"/>
</dbReference>
<dbReference type="EC" id="2.1.1.-" evidence="6"/>
<keyword evidence="5 6" id="KW-0949">S-adenosyl-L-methionine</keyword>
<dbReference type="SUPFAM" id="SSF53335">
    <property type="entry name" value="S-adenosyl-L-methionine-dependent methyltransferases"/>
    <property type="match status" value="1"/>
</dbReference>
<feature type="binding site" evidence="6">
    <location>
        <position position="235"/>
    </location>
    <ligand>
        <name>S-adenosyl-L-methionine</name>
        <dbReference type="ChEBI" id="CHEBI:59789"/>
    </ligand>
</feature>
<dbReference type="PANTHER" id="PTHR43648:SF1">
    <property type="entry name" value="ELECTRON TRANSFER FLAVOPROTEIN BETA SUBUNIT LYSINE METHYLTRANSFERASE"/>
    <property type="match status" value="1"/>
</dbReference>
<dbReference type="GO" id="GO:0005840">
    <property type="term" value="C:ribosome"/>
    <property type="evidence" value="ECO:0007669"/>
    <property type="project" value="UniProtKB-KW"/>
</dbReference>
<comment type="function">
    <text evidence="6">Methylates ribosomal protein L11.</text>
</comment>
<evidence type="ECO:0000256" key="5">
    <source>
        <dbReference type="ARBA" id="ARBA00022691"/>
    </source>
</evidence>
<comment type="catalytic activity">
    <reaction evidence="6">
        <text>L-lysyl-[protein] + 3 S-adenosyl-L-methionine = N(6),N(6),N(6)-trimethyl-L-lysyl-[protein] + 3 S-adenosyl-L-homocysteine + 3 H(+)</text>
        <dbReference type="Rhea" id="RHEA:54192"/>
        <dbReference type="Rhea" id="RHEA-COMP:9752"/>
        <dbReference type="Rhea" id="RHEA-COMP:13826"/>
        <dbReference type="ChEBI" id="CHEBI:15378"/>
        <dbReference type="ChEBI" id="CHEBI:29969"/>
        <dbReference type="ChEBI" id="CHEBI:57856"/>
        <dbReference type="ChEBI" id="CHEBI:59789"/>
        <dbReference type="ChEBI" id="CHEBI:61961"/>
    </reaction>
</comment>